<name>A0A0A2MN96_9FLAO</name>
<dbReference type="AlphaFoldDB" id="A0A0A2MN96"/>
<proteinExistence type="predicted"/>
<reference evidence="1 2" key="1">
    <citation type="submission" date="2013-09" db="EMBL/GenBank/DDBJ databases">
        <authorList>
            <person name="Zeng Z."/>
            <person name="Chen C."/>
        </authorList>
    </citation>
    <scope>NUCLEOTIDE SEQUENCE [LARGE SCALE GENOMIC DNA]</scope>
    <source>
        <strain evidence="1 2">WB 4.1-42</strain>
    </source>
</reference>
<gene>
    <name evidence="1" type="ORF">Q766_07575</name>
</gene>
<dbReference type="RefSeq" id="WP_026991633.1">
    <property type="nucleotide sequence ID" value="NZ_JRLY01000004.1"/>
</dbReference>
<organism evidence="1 2">
    <name type="scientific">Flavobacterium subsaxonicum WB 4.1-42 = DSM 21790</name>
    <dbReference type="NCBI Taxonomy" id="1121898"/>
    <lineage>
        <taxon>Bacteria</taxon>
        <taxon>Pseudomonadati</taxon>
        <taxon>Bacteroidota</taxon>
        <taxon>Flavobacteriia</taxon>
        <taxon>Flavobacteriales</taxon>
        <taxon>Flavobacteriaceae</taxon>
        <taxon>Flavobacterium</taxon>
    </lineage>
</organism>
<dbReference type="Proteomes" id="UP000030111">
    <property type="component" value="Unassembled WGS sequence"/>
</dbReference>
<dbReference type="OrthoDB" id="1440041at2"/>
<dbReference type="eggNOG" id="ENOG50337W0">
    <property type="taxonomic scope" value="Bacteria"/>
</dbReference>
<accession>A0A0A2MN96</accession>
<protein>
    <submittedName>
        <fullName evidence="1">Uncharacterized protein</fullName>
    </submittedName>
</protein>
<sequence>MIDKYCILIDERDQSRNLRSIKRTLKVDHGINFNYVQINPSENKFQSMDEGSDVPRVDMRKIEDEIKTVPFFMRANTIAIDYNLVEDVLNGFQVGIVVRKLGYKINKEIIIYSAGIEKAIESIIQTGKLEEMQDKIHQLVKGKFNFIKREGYENEIIKHIRQEPAYNFDIVITEWLHRFSERQIIAIFPAYKDYTLGQIAQEIEANTLSSQEFRKHFIEFAFSILVDDETA</sequence>
<keyword evidence="2" id="KW-1185">Reference proteome</keyword>
<dbReference type="EMBL" id="JRLY01000004">
    <property type="protein sequence ID" value="KGO93789.1"/>
    <property type="molecule type" value="Genomic_DNA"/>
</dbReference>
<evidence type="ECO:0000313" key="1">
    <source>
        <dbReference type="EMBL" id="KGO93789.1"/>
    </source>
</evidence>
<dbReference type="STRING" id="1121898.GCA_000422725_00142"/>
<comment type="caution">
    <text evidence="1">The sequence shown here is derived from an EMBL/GenBank/DDBJ whole genome shotgun (WGS) entry which is preliminary data.</text>
</comment>
<evidence type="ECO:0000313" key="2">
    <source>
        <dbReference type="Proteomes" id="UP000030111"/>
    </source>
</evidence>